<evidence type="ECO:0000313" key="3">
    <source>
        <dbReference type="Proteomes" id="UP000003860"/>
    </source>
</evidence>
<name>F1T9I6_9FIRM</name>
<reference evidence="2" key="2">
    <citation type="submission" date="2011-01" db="EMBL/GenBank/DDBJ databases">
        <title>The Non-contiguous Finished genome of Clostridium papyrosolvens.</title>
        <authorList>
            <person name="Lucas S."/>
            <person name="Copeland A."/>
            <person name="Lapidus A."/>
            <person name="Cheng J.-F."/>
            <person name="Goodwin L."/>
            <person name="Pitluck S."/>
            <person name="Misra M."/>
            <person name="Chertkov O."/>
            <person name="Detter J.C."/>
            <person name="Han C."/>
            <person name="Tapia R."/>
            <person name="Land M."/>
            <person name="Hauser L."/>
            <person name="Kyrpides N."/>
            <person name="Ivanova N."/>
            <person name="Pagani I."/>
            <person name="Mouttaki H."/>
            <person name="He Z."/>
            <person name="Zhou J."/>
            <person name="Hemme C.L."/>
            <person name="Woyke T."/>
        </authorList>
    </citation>
    <scope>NUCLEOTIDE SEQUENCE [LARGE SCALE GENOMIC DNA]</scope>
    <source>
        <strain evidence="2">DSM 2782</strain>
    </source>
</reference>
<feature type="transmembrane region" description="Helical" evidence="1">
    <location>
        <begin position="32"/>
        <end position="49"/>
    </location>
</feature>
<dbReference type="eggNOG" id="ENOG502ZS4N">
    <property type="taxonomic scope" value="Bacteria"/>
</dbReference>
<keyword evidence="3" id="KW-1185">Reference proteome</keyword>
<proteinExistence type="predicted"/>
<reference evidence="2" key="1">
    <citation type="submission" date="2009-07" db="EMBL/GenBank/DDBJ databases">
        <authorList>
            <consortium name="US DOE Joint Genome Institute (JGI-PGF)"/>
            <person name="Lucas S."/>
            <person name="Copeland A."/>
            <person name="Lapidus A."/>
            <person name="Glavina del Rio T."/>
            <person name="Tice H."/>
            <person name="Bruce D."/>
            <person name="Goodwin L."/>
            <person name="Pitluck S."/>
            <person name="Larimer F."/>
            <person name="Land M.L."/>
            <person name="Mouttaki H."/>
            <person name="He Z."/>
            <person name="Zhou J."/>
            <person name="Hemme C.L."/>
        </authorList>
    </citation>
    <scope>NUCLEOTIDE SEQUENCE</scope>
    <source>
        <strain evidence="2">DSM 2782</strain>
    </source>
</reference>
<organism evidence="2 3">
    <name type="scientific">Ruminiclostridium papyrosolvens DSM 2782</name>
    <dbReference type="NCBI Taxonomy" id="588581"/>
    <lineage>
        <taxon>Bacteria</taxon>
        <taxon>Bacillati</taxon>
        <taxon>Bacillota</taxon>
        <taxon>Clostridia</taxon>
        <taxon>Eubacteriales</taxon>
        <taxon>Oscillospiraceae</taxon>
        <taxon>Ruminiclostridium</taxon>
    </lineage>
</organism>
<keyword evidence="1" id="KW-0812">Transmembrane</keyword>
<dbReference type="RefSeq" id="WP_004617362.1">
    <property type="nucleotide sequence ID" value="NZ_ACXX02000002.1"/>
</dbReference>
<evidence type="ECO:0000256" key="1">
    <source>
        <dbReference type="SAM" id="Phobius"/>
    </source>
</evidence>
<dbReference type="EMBL" id="ACXX02000002">
    <property type="protein sequence ID" value="EGD49168.1"/>
    <property type="molecule type" value="Genomic_DNA"/>
</dbReference>
<evidence type="ECO:0000313" key="2">
    <source>
        <dbReference type="EMBL" id="EGD49168.1"/>
    </source>
</evidence>
<sequence length="56" mass="6475">MNKILRLGCLFFSLVLLVFGILRIMSGRENSGAFYLIAAVGFYIIYYSYKRSQKND</sequence>
<keyword evidence="1" id="KW-1133">Transmembrane helix</keyword>
<dbReference type="Proteomes" id="UP000003860">
    <property type="component" value="Unassembled WGS sequence"/>
</dbReference>
<dbReference type="AlphaFoldDB" id="F1T9I6"/>
<protein>
    <submittedName>
        <fullName evidence="2">Uncharacterized protein</fullName>
    </submittedName>
</protein>
<dbReference type="STRING" id="588581.Cpap_3598"/>
<accession>F1T9I6</accession>
<keyword evidence="1" id="KW-0472">Membrane</keyword>
<feature type="transmembrane region" description="Helical" evidence="1">
    <location>
        <begin position="7"/>
        <end position="26"/>
    </location>
</feature>
<gene>
    <name evidence="2" type="ORF">Cpap_3598</name>
</gene>
<comment type="caution">
    <text evidence="2">The sequence shown here is derived from an EMBL/GenBank/DDBJ whole genome shotgun (WGS) entry which is preliminary data.</text>
</comment>